<evidence type="ECO:0000313" key="1">
    <source>
        <dbReference type="EMBL" id="BEQ14495.1"/>
    </source>
</evidence>
<evidence type="ECO:0000313" key="2">
    <source>
        <dbReference type="Proteomes" id="UP001366166"/>
    </source>
</evidence>
<sequence>MPNPSINSAEENKRLIYETALKLKAGGMDEIKALQAISIIIENTIAHNDQVEVLAKCKSVLGAESSPEISLAAAIREWILDQSVTPGVTFSVTQADQELRLVTKNEKLNRRVIFHRLVKEGLIEPWGKKAGMYRVVSREIEEIDFVNLPEESQALDLHFPLELHKRFEIPPGSIIIVSGESNAGKTAFILNIARLNMGRMRVTYFGSSAESNARTLNKRIRAFGDPLEEWAPMRAIRRSGDFADVIDADGLNLIDYLELTGAQGKEFFLVGEEISRIHEALGDGVAVIGLQHKPGADYAVGGHMTVHKATVALSLHAGKIDKGIPHTLRFQKLKYPKCDNAYYAVKFRLGGGCHFVGVE</sequence>
<gene>
    <name evidence="1" type="ORF">FAK_15610</name>
</gene>
<dbReference type="Proteomes" id="UP001366166">
    <property type="component" value="Chromosome"/>
</dbReference>
<name>A0AAU9EEW3_9BACT</name>
<dbReference type="KEGG" id="dmp:FAK_15610"/>
<proteinExistence type="predicted"/>
<dbReference type="EMBL" id="AP028679">
    <property type="protein sequence ID" value="BEQ14495.1"/>
    <property type="molecule type" value="Genomic_DNA"/>
</dbReference>
<dbReference type="AlphaFoldDB" id="A0AAU9EEW3"/>
<keyword evidence="2" id="KW-1185">Reference proteome</keyword>
<dbReference type="Gene3D" id="3.40.50.300">
    <property type="entry name" value="P-loop containing nucleotide triphosphate hydrolases"/>
    <property type="match status" value="1"/>
</dbReference>
<dbReference type="SUPFAM" id="SSF52540">
    <property type="entry name" value="P-loop containing nucleoside triphosphate hydrolases"/>
    <property type="match status" value="1"/>
</dbReference>
<organism evidence="1 2">
    <name type="scientific">Desulfoferula mesophila</name>
    <dbReference type="NCBI Taxonomy" id="3058419"/>
    <lineage>
        <taxon>Bacteria</taxon>
        <taxon>Pseudomonadati</taxon>
        <taxon>Thermodesulfobacteriota</taxon>
        <taxon>Desulfarculia</taxon>
        <taxon>Desulfarculales</taxon>
        <taxon>Desulfarculaceae</taxon>
        <taxon>Desulfoferula</taxon>
    </lineage>
</organism>
<accession>A0AAU9EEW3</accession>
<protein>
    <submittedName>
        <fullName evidence="1">Uncharacterized protein</fullName>
    </submittedName>
</protein>
<reference evidence="2" key="1">
    <citation type="journal article" date="2023" name="Arch. Microbiol.">
        <title>Desulfoferula mesophilus gen. nov. sp. nov., a mesophilic sulfate-reducing bacterium isolated from a brackish lake sediment.</title>
        <authorList>
            <person name="Watanabe T."/>
            <person name="Yabe T."/>
            <person name="Tsuji J.M."/>
            <person name="Fukui M."/>
        </authorList>
    </citation>
    <scope>NUCLEOTIDE SEQUENCE [LARGE SCALE GENOMIC DNA]</scope>
    <source>
        <strain evidence="2">12FAK</strain>
    </source>
</reference>
<dbReference type="InterPro" id="IPR027417">
    <property type="entry name" value="P-loop_NTPase"/>
</dbReference>